<comment type="caution">
    <text evidence="6">The sequence shown here is derived from an EMBL/GenBank/DDBJ whole genome shotgun (WGS) entry which is preliminary data.</text>
</comment>
<dbReference type="PROSITE" id="PS51930">
    <property type="entry name" value="BMC_2"/>
    <property type="match status" value="1"/>
</dbReference>
<dbReference type="SMART" id="SM00877">
    <property type="entry name" value="BMC"/>
    <property type="match status" value="1"/>
</dbReference>
<protein>
    <submittedName>
        <fullName evidence="6">BMC domain-containing protein</fullName>
    </submittedName>
</protein>
<dbReference type="Pfam" id="PF16365">
    <property type="entry name" value="EutK_C"/>
    <property type="match status" value="1"/>
</dbReference>
<sequence length="175" mass="18209">MLNAIGLLEVRGLVVGIEAADAMLKSASVRLLRQALTNPALVSLVVEGDLAACRAALDAGAAVALRANALVSRKEIGRPEDDTAYLLDTLLAEPSPPPPTACASAPAVVAEEPIEVPEGLLPLLAQHKHGCSASEVSAAFEVPVEVARDWLEQLCVSGKLRKRGSRYRRAGGSAT</sequence>
<comment type="subcellular location">
    <subcellularLocation>
        <location evidence="1">Bacterial microcompartment</location>
    </subcellularLocation>
</comment>
<dbReference type="Proteomes" id="UP000306635">
    <property type="component" value="Unassembled WGS sequence"/>
</dbReference>
<evidence type="ECO:0000259" key="5">
    <source>
        <dbReference type="PROSITE" id="PS51933"/>
    </source>
</evidence>
<dbReference type="GO" id="GO:0031469">
    <property type="term" value="C:bacterial microcompartment"/>
    <property type="evidence" value="ECO:0007669"/>
    <property type="project" value="UniProtKB-SubCell"/>
</dbReference>
<reference evidence="6 7" key="1">
    <citation type="submission" date="2019-04" db="EMBL/GenBank/DDBJ databases">
        <authorList>
            <person name="Li M."/>
        </authorList>
    </citation>
    <scope>NUCLEOTIDE SEQUENCE [LARGE SCALE GENOMIC DNA]</scope>
    <source>
        <strain evidence="6 7">LAM1902</strain>
    </source>
</reference>
<dbReference type="EMBL" id="SWDV01000002">
    <property type="protein sequence ID" value="TLX80640.1"/>
    <property type="molecule type" value="Genomic_DNA"/>
</dbReference>
<dbReference type="AlphaFoldDB" id="A0A5R9RSB8"/>
<dbReference type="Gene3D" id="1.10.10.10">
    <property type="entry name" value="Winged helix-like DNA-binding domain superfamily/Winged helix DNA-binding domain"/>
    <property type="match status" value="1"/>
</dbReference>
<dbReference type="Gene3D" id="3.30.70.1710">
    <property type="match status" value="1"/>
</dbReference>
<gene>
    <name evidence="6" type="ORF">FAS41_03040</name>
</gene>
<evidence type="ECO:0000256" key="2">
    <source>
        <dbReference type="ARBA" id="ARBA00024446"/>
    </source>
</evidence>
<dbReference type="SUPFAM" id="SSF143414">
    <property type="entry name" value="CcmK-like"/>
    <property type="match status" value="1"/>
</dbReference>
<organism evidence="6 7">
    <name type="scientific">Pseudomonas nicosulfuronedens</name>
    <dbReference type="NCBI Taxonomy" id="2571105"/>
    <lineage>
        <taxon>Bacteria</taxon>
        <taxon>Pseudomonadati</taxon>
        <taxon>Pseudomonadota</taxon>
        <taxon>Gammaproteobacteria</taxon>
        <taxon>Pseudomonadales</taxon>
        <taxon>Pseudomonadaceae</taxon>
        <taxon>Pseudomonas</taxon>
    </lineage>
</organism>
<feature type="domain" description="EutK-Ctail" evidence="5">
    <location>
        <begin position="115"/>
        <end position="171"/>
    </location>
</feature>
<dbReference type="Pfam" id="PF00936">
    <property type="entry name" value="BMC"/>
    <property type="match status" value="1"/>
</dbReference>
<dbReference type="InterPro" id="IPR000249">
    <property type="entry name" value="BMC_dom"/>
</dbReference>
<evidence type="ECO:0000313" key="7">
    <source>
        <dbReference type="Proteomes" id="UP000306635"/>
    </source>
</evidence>
<evidence type="ECO:0000313" key="6">
    <source>
        <dbReference type="EMBL" id="TLX80640.1"/>
    </source>
</evidence>
<dbReference type="RefSeq" id="WP_138520186.1">
    <property type="nucleotide sequence ID" value="NZ_JAOCBK010000001.1"/>
</dbReference>
<dbReference type="InterPro" id="IPR032298">
    <property type="entry name" value="EutK_C"/>
</dbReference>
<dbReference type="PANTHER" id="PTHR33941:SF6">
    <property type="entry name" value="BACTERIAL MICROCOMPARTMENT SHELL PROTEIN EUTK"/>
    <property type="match status" value="1"/>
</dbReference>
<evidence type="ECO:0000259" key="4">
    <source>
        <dbReference type="PROSITE" id="PS51930"/>
    </source>
</evidence>
<dbReference type="PANTHER" id="PTHR33941">
    <property type="entry name" value="PROPANEDIOL UTILIZATION PROTEIN PDUA"/>
    <property type="match status" value="1"/>
</dbReference>
<feature type="domain" description="BMC" evidence="4">
    <location>
        <begin position="4"/>
        <end position="88"/>
    </location>
</feature>
<evidence type="ECO:0000256" key="1">
    <source>
        <dbReference type="ARBA" id="ARBA00024322"/>
    </source>
</evidence>
<dbReference type="OrthoDB" id="9812608at2"/>
<dbReference type="InterPro" id="IPR036388">
    <property type="entry name" value="WH-like_DNA-bd_sf"/>
</dbReference>
<dbReference type="CDD" id="cd07045">
    <property type="entry name" value="BMC_CcmK_like"/>
    <property type="match status" value="1"/>
</dbReference>
<keyword evidence="7" id="KW-1185">Reference proteome</keyword>
<evidence type="ECO:0000256" key="3">
    <source>
        <dbReference type="PROSITE-ProRule" id="PRU01278"/>
    </source>
</evidence>
<dbReference type="InterPro" id="IPR037233">
    <property type="entry name" value="CcmK-like_sf"/>
</dbReference>
<accession>A0A5R9RSB8</accession>
<comment type="similarity">
    <text evidence="3">Belongs to the bacterial microcompartments protein family.</text>
</comment>
<dbReference type="PROSITE" id="PS51933">
    <property type="entry name" value="EUTK_C"/>
    <property type="match status" value="1"/>
</dbReference>
<keyword evidence="2" id="KW-1283">Bacterial microcompartment</keyword>
<dbReference type="InterPro" id="IPR050575">
    <property type="entry name" value="BMC_shell"/>
</dbReference>
<proteinExistence type="inferred from homology"/>
<name>A0A5R9RSB8_9PSED</name>
<dbReference type="InterPro" id="IPR044872">
    <property type="entry name" value="CcmK/CsoS1_BMC"/>
</dbReference>